<sequence>MEIKAYQHGICQALKILNEKDISLEIMNNITFPHKWHHLQDSFTGSQNLKFEIIFVTEMRVMWGGGVNTYIDSGKTFPSCFVPYVCLFQSNMWREDTATKAAPNFPLIYNELTCLLFKALNVLHPSSSNLCSEVRFQFDQLEQWMFLEMMRNISFLESLEYKKMNEDYKWLVEASETGGT</sequence>
<evidence type="ECO:0000313" key="2">
    <source>
        <dbReference type="Proteomes" id="UP000183832"/>
    </source>
</evidence>
<organism evidence="1 2">
    <name type="scientific">Clunio marinus</name>
    <dbReference type="NCBI Taxonomy" id="568069"/>
    <lineage>
        <taxon>Eukaryota</taxon>
        <taxon>Metazoa</taxon>
        <taxon>Ecdysozoa</taxon>
        <taxon>Arthropoda</taxon>
        <taxon>Hexapoda</taxon>
        <taxon>Insecta</taxon>
        <taxon>Pterygota</taxon>
        <taxon>Neoptera</taxon>
        <taxon>Endopterygota</taxon>
        <taxon>Diptera</taxon>
        <taxon>Nematocera</taxon>
        <taxon>Chironomoidea</taxon>
        <taxon>Chironomidae</taxon>
        <taxon>Clunio</taxon>
    </lineage>
</organism>
<keyword evidence="2" id="KW-1185">Reference proteome</keyword>
<name>A0A1J1J192_9DIPT</name>
<reference evidence="1 2" key="1">
    <citation type="submission" date="2015-04" db="EMBL/GenBank/DDBJ databases">
        <authorList>
            <person name="Syromyatnikov M.Y."/>
            <person name="Popov V.N."/>
        </authorList>
    </citation>
    <scope>NUCLEOTIDE SEQUENCE [LARGE SCALE GENOMIC DNA]</scope>
</reference>
<proteinExistence type="predicted"/>
<accession>A0A1J1J192</accession>
<dbReference type="Proteomes" id="UP000183832">
    <property type="component" value="Unassembled WGS sequence"/>
</dbReference>
<evidence type="ECO:0000313" key="1">
    <source>
        <dbReference type="EMBL" id="CRL04625.1"/>
    </source>
</evidence>
<dbReference type="EMBL" id="CVRI01000063">
    <property type="protein sequence ID" value="CRL04625.1"/>
    <property type="molecule type" value="Genomic_DNA"/>
</dbReference>
<protein>
    <submittedName>
        <fullName evidence="1">CLUMA_CG017693, isoform A</fullName>
    </submittedName>
</protein>
<dbReference type="AlphaFoldDB" id="A0A1J1J192"/>
<gene>
    <name evidence="1" type="ORF">CLUMA_CG017693</name>
</gene>